<evidence type="ECO:0000256" key="1">
    <source>
        <dbReference type="ARBA" id="ARBA00022475"/>
    </source>
</evidence>
<reference evidence="9" key="1">
    <citation type="submission" date="2016-04" db="EMBL/GenBank/DDBJ databases">
        <title>Draft genome sequence of Paludibacter jiangxiensis strain NM7.</title>
        <authorList>
            <person name="Qiu Y."/>
            <person name="Matsuura N."/>
            <person name="Ohashi A."/>
            <person name="Tourlousse M.D."/>
            <person name="Sekiguchi Y."/>
        </authorList>
    </citation>
    <scope>NUCLEOTIDE SEQUENCE [LARGE SCALE GENOMIC DNA]</scope>
    <source>
        <strain evidence="9">NM7</strain>
    </source>
</reference>
<dbReference type="GO" id="GO:0008758">
    <property type="term" value="F:UDP-2,3-diacylglucosamine hydrolase activity"/>
    <property type="evidence" value="ECO:0007669"/>
    <property type="project" value="TreeGrafter"/>
</dbReference>
<dbReference type="GO" id="GO:0046872">
    <property type="term" value="F:metal ion binding"/>
    <property type="evidence" value="ECO:0007669"/>
    <property type="project" value="UniProtKB-KW"/>
</dbReference>
<dbReference type="STRING" id="681398.PJIAN_1730"/>
<keyword evidence="2" id="KW-0997">Cell inner membrane</keyword>
<feature type="domain" description="Calcineurin-like phosphoesterase" evidence="7">
    <location>
        <begin position="3"/>
        <end position="209"/>
    </location>
</feature>
<dbReference type="EMBL" id="BDCR01000001">
    <property type="protein sequence ID" value="GAT62139.1"/>
    <property type="molecule type" value="Genomic_DNA"/>
</dbReference>
<keyword evidence="1" id="KW-1003">Cell membrane</keyword>
<reference evidence="9" key="2">
    <citation type="journal article" date="2017" name="Genome Announc.">
        <title>Draft genome sequence of Paludibacter jiangxiensis NM7(T), a propionate-producing fermentative bacterium.</title>
        <authorList>
            <person name="Qiu Y.-L."/>
            <person name="Tourlousse D.M."/>
            <person name="Matsuura N."/>
            <person name="Ohashi A."/>
            <person name="Sekiguchi Y."/>
        </authorList>
    </citation>
    <scope>NUCLEOTIDE SEQUENCE [LARGE SCALE GENOMIC DNA]</scope>
    <source>
        <strain evidence="9">NM7</strain>
    </source>
</reference>
<keyword evidence="6" id="KW-0464">Manganese</keyword>
<dbReference type="PANTHER" id="PTHR34990">
    <property type="entry name" value="UDP-2,3-DIACYLGLUCOSAMINE HYDROLASE-RELATED"/>
    <property type="match status" value="1"/>
</dbReference>
<organism evidence="8 9">
    <name type="scientific">Paludibacter jiangxiensis</name>
    <dbReference type="NCBI Taxonomy" id="681398"/>
    <lineage>
        <taxon>Bacteria</taxon>
        <taxon>Pseudomonadati</taxon>
        <taxon>Bacteroidota</taxon>
        <taxon>Bacteroidia</taxon>
        <taxon>Bacteroidales</taxon>
        <taxon>Paludibacteraceae</taxon>
        <taxon>Paludibacter</taxon>
    </lineage>
</organism>
<dbReference type="Proteomes" id="UP000076586">
    <property type="component" value="Unassembled WGS sequence"/>
</dbReference>
<evidence type="ECO:0000256" key="4">
    <source>
        <dbReference type="ARBA" id="ARBA00022801"/>
    </source>
</evidence>
<dbReference type="Gene3D" id="3.60.21.10">
    <property type="match status" value="1"/>
</dbReference>
<proteinExistence type="predicted"/>
<keyword evidence="3" id="KW-0479">Metal-binding</keyword>
<dbReference type="SUPFAM" id="SSF56300">
    <property type="entry name" value="Metallo-dependent phosphatases"/>
    <property type="match status" value="1"/>
</dbReference>
<dbReference type="CDD" id="cd07398">
    <property type="entry name" value="MPP_YbbF-LpxH"/>
    <property type="match status" value="1"/>
</dbReference>
<evidence type="ECO:0000256" key="6">
    <source>
        <dbReference type="ARBA" id="ARBA00023211"/>
    </source>
</evidence>
<evidence type="ECO:0000313" key="9">
    <source>
        <dbReference type="Proteomes" id="UP000076586"/>
    </source>
</evidence>
<protein>
    <submittedName>
        <fullName evidence="8">UDP-2,3-diacylglucosamine hydrolase</fullName>
    </submittedName>
</protein>
<name>A0A170YWS4_9BACT</name>
<dbReference type="GO" id="GO:0009245">
    <property type="term" value="P:lipid A biosynthetic process"/>
    <property type="evidence" value="ECO:0007669"/>
    <property type="project" value="TreeGrafter"/>
</dbReference>
<sequence>MKRIYFVSDAHLGSRLVKDPREHEKKLVRWLDSIKDDAEALYLLGDMFDFWFEYKTVVPKGFTRFLGKLGELSDRGIKIHYFTGNHDMWTFGYLEQEIGLTVHRRPEIVDWNGKRLYLAHGDRLGDHSKSVMLIQTIFHNKICQKLFSYVPPRLGLGFGLGWSKSNRQKPKRNDYAGYLGEDKECLVRYAKAFPDSAKVDIFVFGHRHILLDLMLKNDSRVCIIGDWFTQFTYGIFEDGEFYLEHFEAEN</sequence>
<dbReference type="InterPro" id="IPR043461">
    <property type="entry name" value="LpxH-like"/>
</dbReference>
<evidence type="ECO:0000259" key="7">
    <source>
        <dbReference type="Pfam" id="PF00149"/>
    </source>
</evidence>
<dbReference type="OrthoDB" id="9802481at2"/>
<dbReference type="PANTHER" id="PTHR34990:SF1">
    <property type="entry name" value="UDP-2,3-DIACYLGLUCOSAMINE HYDROLASE"/>
    <property type="match status" value="1"/>
</dbReference>
<dbReference type="Pfam" id="PF00149">
    <property type="entry name" value="Metallophos"/>
    <property type="match status" value="1"/>
</dbReference>
<evidence type="ECO:0000256" key="3">
    <source>
        <dbReference type="ARBA" id="ARBA00022723"/>
    </source>
</evidence>
<comment type="caution">
    <text evidence="8">The sequence shown here is derived from an EMBL/GenBank/DDBJ whole genome shotgun (WGS) entry which is preliminary data.</text>
</comment>
<keyword evidence="4 8" id="KW-0378">Hydrolase</keyword>
<keyword evidence="5" id="KW-0472">Membrane</keyword>
<evidence type="ECO:0000256" key="2">
    <source>
        <dbReference type="ARBA" id="ARBA00022519"/>
    </source>
</evidence>
<dbReference type="GO" id="GO:0016020">
    <property type="term" value="C:membrane"/>
    <property type="evidence" value="ECO:0007669"/>
    <property type="project" value="GOC"/>
</dbReference>
<dbReference type="InterPro" id="IPR029052">
    <property type="entry name" value="Metallo-depent_PP-like"/>
</dbReference>
<keyword evidence="9" id="KW-1185">Reference proteome</keyword>
<evidence type="ECO:0000313" key="8">
    <source>
        <dbReference type="EMBL" id="GAT62139.1"/>
    </source>
</evidence>
<dbReference type="RefSeq" id="WP_068702088.1">
    <property type="nucleotide sequence ID" value="NZ_BDCR01000001.1"/>
</dbReference>
<dbReference type="AlphaFoldDB" id="A0A170YWS4"/>
<accession>A0A170YWS4</accession>
<dbReference type="InterPro" id="IPR004843">
    <property type="entry name" value="Calcineurin-like_PHP"/>
</dbReference>
<gene>
    <name evidence="8" type="ORF">PJIAN_1730</name>
</gene>
<evidence type="ECO:0000256" key="5">
    <source>
        <dbReference type="ARBA" id="ARBA00023136"/>
    </source>
</evidence>